<sequence>MPGAAISETIRTPSNTMGLATPVRCVRRQHQWHRFEVVI</sequence>
<dbReference type="Proteomes" id="UP000004030">
    <property type="component" value="Unassembled WGS sequence"/>
</dbReference>
<reference evidence="1 2" key="1">
    <citation type="journal article" date="2012" name="J. Bacteriol.">
        <title>Genome sequence of benzo(a)pyrene-degrading bacterium Novosphingobium pentaromativorans US6-1.</title>
        <authorList>
            <person name="Luo Y.R."/>
            <person name="Kang S.G."/>
            <person name="Kim S.J."/>
            <person name="Kim M.R."/>
            <person name="Li N."/>
            <person name="Lee J.H."/>
            <person name="Kwon K.K."/>
        </authorList>
    </citation>
    <scope>NUCLEOTIDE SEQUENCE [LARGE SCALE GENOMIC DNA]</scope>
    <source>
        <strain evidence="1 2">US6-1</strain>
        <plasmid evidence="1">pLA1</plasmid>
    </source>
</reference>
<organism evidence="1 2">
    <name type="scientific">Novosphingobium pentaromativorans US6-1</name>
    <dbReference type="NCBI Taxonomy" id="1088721"/>
    <lineage>
        <taxon>Bacteria</taxon>
        <taxon>Pseudomonadati</taxon>
        <taxon>Pseudomonadota</taxon>
        <taxon>Alphaproteobacteria</taxon>
        <taxon>Sphingomonadales</taxon>
        <taxon>Sphingomonadaceae</taxon>
        <taxon>Novosphingobium</taxon>
    </lineage>
</organism>
<name>G6EL35_9SPHN</name>
<keyword evidence="1" id="KW-0614">Plasmid</keyword>
<proteinExistence type="predicted"/>
<keyword evidence="2" id="KW-1185">Reference proteome</keyword>
<dbReference type="EMBL" id="AGFM01000122">
    <property type="protein sequence ID" value="EHJ58002.1"/>
    <property type="molecule type" value="Genomic_DNA"/>
</dbReference>
<evidence type="ECO:0000313" key="1">
    <source>
        <dbReference type="EMBL" id="EHJ58002.1"/>
    </source>
</evidence>
<geneLocation type="plasmid" evidence="1">
    <name>pLA1</name>
</geneLocation>
<comment type="caution">
    <text evidence="1">The sequence shown here is derived from an EMBL/GenBank/DDBJ whole genome shotgun (WGS) entry which is preliminary data.</text>
</comment>
<protein>
    <submittedName>
        <fullName evidence="1">Uncharacterized protein</fullName>
    </submittedName>
</protein>
<accession>G6EL35</accession>
<dbReference type="AlphaFoldDB" id="G6EL35"/>
<evidence type="ECO:0000313" key="2">
    <source>
        <dbReference type="Proteomes" id="UP000004030"/>
    </source>
</evidence>
<gene>
    <name evidence="1" type="ORF">NSU_pLA1108</name>
</gene>